<comment type="catalytic activity">
    <reaction evidence="10 11">
        <text>DNA(n) + a 2'-deoxyribonucleoside 5'-triphosphate = DNA(n+1) + diphosphate</text>
        <dbReference type="Rhea" id="RHEA:22508"/>
        <dbReference type="Rhea" id="RHEA-COMP:17339"/>
        <dbReference type="Rhea" id="RHEA-COMP:17340"/>
        <dbReference type="ChEBI" id="CHEBI:33019"/>
        <dbReference type="ChEBI" id="CHEBI:61560"/>
        <dbReference type="ChEBI" id="CHEBI:173112"/>
        <dbReference type="EC" id="2.7.7.7"/>
    </reaction>
</comment>
<dbReference type="InterPro" id="IPR045085">
    <property type="entry name" value="HLD_clamp_pol_III_gamma_tau"/>
</dbReference>
<feature type="region of interest" description="Disordered" evidence="12">
    <location>
        <begin position="619"/>
        <end position="749"/>
    </location>
</feature>
<keyword evidence="8 11" id="KW-0067">ATP-binding</keyword>
<evidence type="ECO:0000256" key="12">
    <source>
        <dbReference type="SAM" id="MobiDB-lite"/>
    </source>
</evidence>
<evidence type="ECO:0000256" key="10">
    <source>
        <dbReference type="ARBA" id="ARBA00049244"/>
    </source>
</evidence>
<feature type="compositionally biased region" description="Low complexity" evidence="12">
    <location>
        <begin position="527"/>
        <end position="538"/>
    </location>
</feature>
<dbReference type="CDD" id="cd18137">
    <property type="entry name" value="HLD_clamp_pol_III_gamma_tau"/>
    <property type="match status" value="1"/>
</dbReference>
<dbReference type="InterPro" id="IPR012763">
    <property type="entry name" value="DNA_pol_III_sug/sutau_N"/>
</dbReference>
<dbReference type="InterPro" id="IPR027417">
    <property type="entry name" value="P-loop_NTPase"/>
</dbReference>
<dbReference type="InterPro" id="IPR008921">
    <property type="entry name" value="DNA_pol3_clamp-load_cplx_C"/>
</dbReference>
<name>A0ABW3EIV2_9ACTN</name>
<dbReference type="SUPFAM" id="SSF48019">
    <property type="entry name" value="post-AAA+ oligomerization domain-like"/>
    <property type="match status" value="1"/>
</dbReference>
<gene>
    <name evidence="11" type="primary">dnaX</name>
    <name evidence="14" type="ORF">ACFQ11_03040</name>
</gene>
<evidence type="ECO:0000259" key="13">
    <source>
        <dbReference type="SMART" id="SM00382"/>
    </source>
</evidence>
<organism evidence="14 15">
    <name type="scientific">Actinomadura sediminis</name>
    <dbReference type="NCBI Taxonomy" id="1038904"/>
    <lineage>
        <taxon>Bacteria</taxon>
        <taxon>Bacillati</taxon>
        <taxon>Actinomycetota</taxon>
        <taxon>Actinomycetes</taxon>
        <taxon>Streptosporangiales</taxon>
        <taxon>Thermomonosporaceae</taxon>
        <taxon>Actinomadura</taxon>
    </lineage>
</organism>
<evidence type="ECO:0000313" key="14">
    <source>
        <dbReference type="EMBL" id="MFD0899355.1"/>
    </source>
</evidence>
<dbReference type="InterPro" id="IPR050238">
    <property type="entry name" value="DNA_Rep/Repair_Clamp_Loader"/>
</dbReference>
<feature type="region of interest" description="Disordered" evidence="12">
    <location>
        <begin position="389"/>
        <end position="539"/>
    </location>
</feature>
<feature type="compositionally biased region" description="Gly residues" evidence="12">
    <location>
        <begin position="630"/>
        <end position="651"/>
    </location>
</feature>
<sequence length="766" mass="78789">MSLALYRKYRPATFAELKGQEHVAEPLQQALRNGRINHAYLFSGPRGCGKTSSARILARSLNCENGPTPDPCGKCDSCVALGPTGTGHIDVIEIDAASHGGVDDARDLRERAFFAPVSARFKVYIIDEAHMVTREGFNALLKLVEEPPPHLKFVFATTEPEKVIGTIRSRTHHYPFRLIPPGTLTELVEEILESENVPYEASALPLAVRAGAGSARDTLSILDQLLAGSDENGITYARAVSLLGYTDSTLLDEVIGAFAARDGAAVFAAIDRVIESGQDPRRFAADLLERLRDLVILSNVPEAAGSGLLNAPPDELEQMRKQASALGPGELTRAADLLHTGLTEMRGATSPRLLLELVAARILLPAAYEDEASMFARLDRLERQASQGGFGGGGGGAGGGGFLGGGGLGGGGLGQSAPAQPPPAQGGDPTSSVNRPASPAPAEPRPVDNPGSTNLPPSPDARPNAGHDRQPSGQPHGQSHAQPTGQPHGQAPAQPHGQAPAQAPAAPASAPAAAHAAPTAPAPTSPASPASAAPAAPAEGPDIQTLQRYWPDVVEAVKQKSRATWMVIMSGVHPIGLEGKVLTLGFDADGRRLGFVNGGRDVVVREVLKERMGVDWRIETVVGNSPPPSGGGRPGGGSPGPSGGGPGGRPTGGFAPAAAPTPTPSQAQTPAPAQAPAPPRPAPDPPAPPPGQGRGPAAGAPVRDPGPPPPPPDEPPPPPEPAPMDESDEVDPEGDADADGLEAEMTGMALIQRELGGQIIKEIDNS</sequence>
<evidence type="ECO:0000256" key="8">
    <source>
        <dbReference type="ARBA" id="ARBA00022840"/>
    </source>
</evidence>
<evidence type="ECO:0000256" key="1">
    <source>
        <dbReference type="ARBA" id="ARBA00006360"/>
    </source>
</evidence>
<dbReference type="NCBIfam" id="TIGR02397">
    <property type="entry name" value="dnaX_nterm"/>
    <property type="match status" value="1"/>
</dbReference>
<evidence type="ECO:0000313" key="15">
    <source>
        <dbReference type="Proteomes" id="UP001596972"/>
    </source>
</evidence>
<comment type="function">
    <text evidence="11">DNA polymerase III is a complex, multichain enzyme responsible for most of the replicative synthesis in bacteria. This DNA polymerase also exhibits 3' to 5' exonuclease activity.</text>
</comment>
<comment type="similarity">
    <text evidence="1 11">Belongs to the DnaX/STICHEL family.</text>
</comment>
<feature type="compositionally biased region" description="Pro residues" evidence="12">
    <location>
        <begin position="673"/>
        <end position="691"/>
    </location>
</feature>
<evidence type="ECO:0000256" key="4">
    <source>
        <dbReference type="ARBA" id="ARBA00022705"/>
    </source>
</evidence>
<reference evidence="15" key="1">
    <citation type="journal article" date="2019" name="Int. J. Syst. Evol. Microbiol.">
        <title>The Global Catalogue of Microorganisms (GCM) 10K type strain sequencing project: providing services to taxonomists for standard genome sequencing and annotation.</title>
        <authorList>
            <consortium name="The Broad Institute Genomics Platform"/>
            <consortium name="The Broad Institute Genome Sequencing Center for Infectious Disease"/>
            <person name="Wu L."/>
            <person name="Ma J."/>
        </authorList>
    </citation>
    <scope>NUCLEOTIDE SEQUENCE [LARGE SCALE GENOMIC DNA]</scope>
    <source>
        <strain evidence="15">JCM 31202</strain>
    </source>
</reference>
<evidence type="ECO:0000256" key="2">
    <source>
        <dbReference type="ARBA" id="ARBA00022679"/>
    </source>
</evidence>
<keyword evidence="2 11" id="KW-0808">Transferase</keyword>
<dbReference type="SMART" id="SM00382">
    <property type="entry name" value="AAA"/>
    <property type="match status" value="1"/>
</dbReference>
<keyword evidence="9 11" id="KW-0239">DNA-directed DNA polymerase</keyword>
<dbReference type="Gene3D" id="1.20.272.10">
    <property type="match status" value="1"/>
</dbReference>
<dbReference type="NCBIfam" id="NF005846">
    <property type="entry name" value="PRK07764.1-6"/>
    <property type="match status" value="1"/>
</dbReference>
<feature type="compositionally biased region" description="Low complexity" evidence="12">
    <location>
        <begin position="481"/>
        <end position="519"/>
    </location>
</feature>
<feature type="domain" description="AAA+ ATPase" evidence="13">
    <location>
        <begin position="36"/>
        <end position="180"/>
    </location>
</feature>
<dbReference type="PANTHER" id="PTHR11669">
    <property type="entry name" value="REPLICATION FACTOR C / DNA POLYMERASE III GAMMA-TAU SUBUNIT"/>
    <property type="match status" value="1"/>
</dbReference>
<evidence type="ECO:0000256" key="9">
    <source>
        <dbReference type="ARBA" id="ARBA00022932"/>
    </source>
</evidence>
<evidence type="ECO:0000256" key="3">
    <source>
        <dbReference type="ARBA" id="ARBA00022695"/>
    </source>
</evidence>
<dbReference type="SUPFAM" id="SSF52540">
    <property type="entry name" value="P-loop containing nucleoside triphosphate hydrolases"/>
    <property type="match status" value="1"/>
</dbReference>
<comment type="caution">
    <text evidence="14">The sequence shown here is derived from an EMBL/GenBank/DDBJ whole genome shotgun (WGS) entry which is preliminary data.</text>
</comment>
<dbReference type="CDD" id="cd00009">
    <property type="entry name" value="AAA"/>
    <property type="match status" value="1"/>
</dbReference>
<feature type="compositionally biased region" description="Gly residues" evidence="12">
    <location>
        <begin position="389"/>
        <end position="414"/>
    </location>
</feature>
<dbReference type="Proteomes" id="UP001596972">
    <property type="component" value="Unassembled WGS sequence"/>
</dbReference>
<feature type="compositionally biased region" description="Acidic residues" evidence="12">
    <location>
        <begin position="723"/>
        <end position="742"/>
    </location>
</feature>
<keyword evidence="5" id="KW-0479">Metal-binding</keyword>
<dbReference type="Pfam" id="PF13177">
    <property type="entry name" value="DNA_pol3_delta2"/>
    <property type="match status" value="1"/>
</dbReference>
<evidence type="ECO:0000256" key="5">
    <source>
        <dbReference type="ARBA" id="ARBA00022723"/>
    </source>
</evidence>
<dbReference type="InterPro" id="IPR003593">
    <property type="entry name" value="AAA+_ATPase"/>
</dbReference>
<evidence type="ECO:0000256" key="7">
    <source>
        <dbReference type="ARBA" id="ARBA00022833"/>
    </source>
</evidence>
<evidence type="ECO:0000256" key="6">
    <source>
        <dbReference type="ARBA" id="ARBA00022741"/>
    </source>
</evidence>
<keyword evidence="6 11" id="KW-0547">Nucleotide-binding</keyword>
<comment type="subunit">
    <text evidence="11">DNA polymerase III contains a core (composed of alpha, epsilon and theta chains) that associates with a tau subunit. This core dimerizes to form the POLIII' complex. PolIII' associates with the gamma complex (composed of gamma, delta, delta', psi and chi chains) and with the beta chain to form the complete DNA polymerase III complex.</text>
</comment>
<keyword evidence="3 11" id="KW-0548">Nucleotidyltransferase</keyword>
<proteinExistence type="inferred from homology"/>
<dbReference type="PANTHER" id="PTHR11669:SF0">
    <property type="entry name" value="PROTEIN STICHEL-LIKE 2"/>
    <property type="match status" value="1"/>
</dbReference>
<dbReference type="Gene3D" id="3.40.50.300">
    <property type="entry name" value="P-loop containing nucleotide triphosphate hydrolases"/>
    <property type="match status" value="1"/>
</dbReference>
<dbReference type="Pfam" id="PF12169">
    <property type="entry name" value="DNA_pol3_gamma3"/>
    <property type="match status" value="1"/>
</dbReference>
<accession>A0ABW3EIV2</accession>
<dbReference type="EC" id="2.7.7.7" evidence="11"/>
<feature type="compositionally biased region" description="Polar residues" evidence="12">
    <location>
        <begin position="471"/>
        <end position="480"/>
    </location>
</feature>
<dbReference type="RefSeq" id="WP_378296203.1">
    <property type="nucleotide sequence ID" value="NZ_JBHTJA010000003.1"/>
</dbReference>
<keyword evidence="4 11" id="KW-0235">DNA replication</keyword>
<dbReference type="EMBL" id="JBHTJA010000003">
    <property type="protein sequence ID" value="MFD0899355.1"/>
    <property type="molecule type" value="Genomic_DNA"/>
</dbReference>
<dbReference type="InterPro" id="IPR022754">
    <property type="entry name" value="DNA_pol_III_gamma-3"/>
</dbReference>
<feature type="compositionally biased region" description="Low complexity" evidence="12">
    <location>
        <begin position="652"/>
        <end position="672"/>
    </location>
</feature>
<keyword evidence="15" id="KW-1185">Reference proteome</keyword>
<protein>
    <recommendedName>
        <fullName evidence="11">DNA polymerase III subunit gamma/tau</fullName>
        <ecNumber evidence="11">2.7.7.7</ecNumber>
    </recommendedName>
</protein>
<feature type="compositionally biased region" description="Pro residues" evidence="12">
    <location>
        <begin position="704"/>
        <end position="722"/>
    </location>
</feature>
<dbReference type="Pfam" id="PF22608">
    <property type="entry name" value="DNAX_ATPase_lid"/>
    <property type="match status" value="1"/>
</dbReference>
<evidence type="ECO:0000256" key="11">
    <source>
        <dbReference type="RuleBase" id="RU364063"/>
    </source>
</evidence>
<keyword evidence="7" id="KW-0862">Zinc</keyword>
<dbReference type="GO" id="GO:0003887">
    <property type="term" value="F:DNA-directed DNA polymerase activity"/>
    <property type="evidence" value="ECO:0007669"/>
    <property type="project" value="UniProtKB-EC"/>
</dbReference>
<dbReference type="Gene3D" id="1.10.8.60">
    <property type="match status" value="1"/>
</dbReference>